<comment type="caution">
    <text evidence="1">The sequence shown here is derived from an EMBL/GenBank/DDBJ whole genome shotgun (WGS) entry which is preliminary data.</text>
</comment>
<reference evidence="1" key="1">
    <citation type="journal article" date="2014" name="Front. Microbiol.">
        <title>High frequency of phylogenetically diverse reductive dehalogenase-homologous genes in deep subseafloor sedimentary metagenomes.</title>
        <authorList>
            <person name="Kawai M."/>
            <person name="Futagami T."/>
            <person name="Toyoda A."/>
            <person name="Takaki Y."/>
            <person name="Nishi S."/>
            <person name="Hori S."/>
            <person name="Arai W."/>
            <person name="Tsubouchi T."/>
            <person name="Morono Y."/>
            <person name="Uchiyama I."/>
            <person name="Ito T."/>
            <person name="Fujiyama A."/>
            <person name="Inagaki F."/>
            <person name="Takami H."/>
        </authorList>
    </citation>
    <scope>NUCLEOTIDE SEQUENCE</scope>
    <source>
        <strain evidence="1">Expedition CK06-06</strain>
    </source>
</reference>
<feature type="non-terminal residue" evidence="1">
    <location>
        <position position="190"/>
    </location>
</feature>
<evidence type="ECO:0000313" key="1">
    <source>
        <dbReference type="EMBL" id="GAF97858.1"/>
    </source>
</evidence>
<sequence>MEITIPTKWSDITIQDYIKLRPVLSEENSNEATRIINILCLLSNKKRQEIEQLSIPQYSDLVSKMHFLKEPIPEKIKSNIVKVNKEHYVFSLDPNNILFGEYISVMDILEKAKDNPEIIYDNMHNLLTVICKPIKKTWWGYKVKPITNEVIQDTARNFYENMPITDAQPIAVFFYQNLPSLMKTIRTFML</sequence>
<dbReference type="AlphaFoldDB" id="X0TW86"/>
<name>X0TW86_9ZZZZ</name>
<accession>X0TW86</accession>
<protein>
    <submittedName>
        <fullName evidence="1">Uncharacterized protein</fullName>
    </submittedName>
</protein>
<gene>
    <name evidence="1" type="ORF">S01H1_28533</name>
</gene>
<organism evidence="1">
    <name type="scientific">marine sediment metagenome</name>
    <dbReference type="NCBI Taxonomy" id="412755"/>
    <lineage>
        <taxon>unclassified sequences</taxon>
        <taxon>metagenomes</taxon>
        <taxon>ecological metagenomes</taxon>
    </lineage>
</organism>
<dbReference type="EMBL" id="BARS01017445">
    <property type="protein sequence ID" value="GAF97858.1"/>
    <property type="molecule type" value="Genomic_DNA"/>
</dbReference>
<proteinExistence type="predicted"/>